<organism evidence="1 2">
    <name type="scientific">Mesorhizobium robiniae</name>
    <dbReference type="NCBI Taxonomy" id="559315"/>
    <lineage>
        <taxon>Bacteria</taxon>
        <taxon>Pseudomonadati</taxon>
        <taxon>Pseudomonadota</taxon>
        <taxon>Alphaproteobacteria</taxon>
        <taxon>Hyphomicrobiales</taxon>
        <taxon>Phyllobacteriaceae</taxon>
        <taxon>Mesorhizobium</taxon>
    </lineage>
</organism>
<gene>
    <name evidence="1" type="ORF">ABID19_005708</name>
</gene>
<sequence length="111" mass="12181">MSSSALWLRRACRLDMKVAGLYKNFGQIDHIMVDLKGDLGGDGTVTADMLISPEELASGRGEPKPMGMFLPPHQTPWQEIHRATVDRLGNGAVIETAVHYCAIQGLPRDNH</sequence>
<comment type="caution">
    <text evidence="1">The sequence shown here is derived from an EMBL/GenBank/DDBJ whole genome shotgun (WGS) entry which is preliminary data.</text>
</comment>
<reference evidence="1 2" key="1">
    <citation type="submission" date="2024-06" db="EMBL/GenBank/DDBJ databases">
        <title>Genomic Encyclopedia of Type Strains, Phase IV (KMG-IV): sequencing the most valuable type-strain genomes for metagenomic binning, comparative biology and taxonomic classification.</title>
        <authorList>
            <person name="Goeker M."/>
        </authorList>
    </citation>
    <scope>NUCLEOTIDE SEQUENCE [LARGE SCALE GENOMIC DNA]</scope>
    <source>
        <strain evidence="1 2">DSM 100022</strain>
    </source>
</reference>
<accession>A0ABV2GWH7</accession>
<evidence type="ECO:0000313" key="1">
    <source>
        <dbReference type="EMBL" id="MET3582646.1"/>
    </source>
</evidence>
<keyword evidence="2" id="KW-1185">Reference proteome</keyword>
<proteinExistence type="predicted"/>
<name>A0ABV2GWH7_9HYPH</name>
<evidence type="ECO:0000313" key="2">
    <source>
        <dbReference type="Proteomes" id="UP001549204"/>
    </source>
</evidence>
<dbReference type="EMBL" id="JBEPMC010000012">
    <property type="protein sequence ID" value="MET3582646.1"/>
    <property type="molecule type" value="Genomic_DNA"/>
</dbReference>
<dbReference type="Proteomes" id="UP001549204">
    <property type="component" value="Unassembled WGS sequence"/>
</dbReference>
<protein>
    <submittedName>
        <fullName evidence="1">Uncharacterized protein</fullName>
    </submittedName>
</protein>
<dbReference type="RefSeq" id="WP_354494153.1">
    <property type="nucleotide sequence ID" value="NZ_JBEPMC010000012.1"/>
</dbReference>